<dbReference type="InterPro" id="IPR036259">
    <property type="entry name" value="MFS_trans_sf"/>
</dbReference>
<dbReference type="SUPFAM" id="SSF103473">
    <property type="entry name" value="MFS general substrate transporter"/>
    <property type="match status" value="1"/>
</dbReference>
<dbReference type="AlphaFoldDB" id="A0AAV6TSJ7"/>
<dbReference type="InterPro" id="IPR011701">
    <property type="entry name" value="MFS"/>
</dbReference>
<feature type="transmembrane region" description="Helical" evidence="1">
    <location>
        <begin position="446"/>
        <end position="466"/>
    </location>
</feature>
<dbReference type="PANTHER" id="PTHR11360:SF303">
    <property type="entry name" value="MAJOR FACILITATOR SUPERFAMILY (MFS) PROFILE DOMAIN-CONTAINING PROTEIN"/>
    <property type="match status" value="1"/>
</dbReference>
<sequence>PFIGFIGNKFGLRCTTVFGCLLSSVSLAACFLVKDIISFTILWGIAFGIGFGLSTLLIPKILQIYFTKSFNLVQGIFLSGGSTGSFVFPGVGEYLLLTYGTSGTFLILSGFVLHSIPLAMLLECPERTPKLESHLEDKEKGDIFEMTKDITTLGVENCPKYACRSNSEDVYSEKHYRCEDAKNGVFDVSRLPNSNFNEDYSRNQVYRLDSTESVISQLKNAENGQDFLYKGNEHLAEHEIQKKVLSKDNNPDSMENVNSSVGKSHKYHAKNLPQDSFNFISRNIKVFVDPAYILICISLSFTVIPVAVLQTIMVDAWRDKGISEDVTILMTFAISDLVGRLGFGYLSDLKCTSPLNIYALTSGVCGLLLIGFTWLKGFYATVVFFAVVVVLMGGIIVTPSGVLRDYIEKENLTVAFSSQYFLFGLLTLSQPSVIGYFRETLQSYDGLFYFLGSVCIFGTVIARCVPEAARYRDKRRNEKKGSVLSFVQNIRRQKDIN</sequence>
<reference evidence="2 3" key="1">
    <citation type="journal article" date="2022" name="Nat. Ecol. Evol.">
        <title>A masculinizing supergene underlies an exaggerated male reproductive morph in a spider.</title>
        <authorList>
            <person name="Hendrickx F."/>
            <person name="De Corte Z."/>
            <person name="Sonet G."/>
            <person name="Van Belleghem S.M."/>
            <person name="Kostlbacher S."/>
            <person name="Vangestel C."/>
        </authorList>
    </citation>
    <scope>NUCLEOTIDE SEQUENCE [LARGE SCALE GENOMIC DNA]</scope>
    <source>
        <strain evidence="2">W744_W776</strain>
    </source>
</reference>
<feature type="non-terminal residue" evidence="2">
    <location>
        <position position="1"/>
    </location>
</feature>
<keyword evidence="1" id="KW-0812">Transmembrane</keyword>
<evidence type="ECO:0000313" key="2">
    <source>
        <dbReference type="EMBL" id="KAG8174919.1"/>
    </source>
</evidence>
<organism evidence="2 3">
    <name type="scientific">Oedothorax gibbosus</name>
    <dbReference type="NCBI Taxonomy" id="931172"/>
    <lineage>
        <taxon>Eukaryota</taxon>
        <taxon>Metazoa</taxon>
        <taxon>Ecdysozoa</taxon>
        <taxon>Arthropoda</taxon>
        <taxon>Chelicerata</taxon>
        <taxon>Arachnida</taxon>
        <taxon>Araneae</taxon>
        <taxon>Araneomorphae</taxon>
        <taxon>Entelegynae</taxon>
        <taxon>Araneoidea</taxon>
        <taxon>Linyphiidae</taxon>
        <taxon>Erigoninae</taxon>
        <taxon>Oedothorax</taxon>
    </lineage>
</organism>
<evidence type="ECO:0000256" key="1">
    <source>
        <dbReference type="SAM" id="Phobius"/>
    </source>
</evidence>
<gene>
    <name evidence="2" type="ORF">JTE90_020198</name>
</gene>
<dbReference type="PANTHER" id="PTHR11360">
    <property type="entry name" value="MONOCARBOXYLATE TRANSPORTER"/>
    <property type="match status" value="1"/>
</dbReference>
<accession>A0AAV6TSJ7</accession>
<feature type="transmembrane region" description="Helical" evidence="1">
    <location>
        <begin position="70"/>
        <end position="91"/>
    </location>
</feature>
<dbReference type="InterPro" id="IPR050327">
    <property type="entry name" value="Proton-linked_MCT"/>
</dbReference>
<feature type="transmembrane region" description="Helical" evidence="1">
    <location>
        <begin position="355"/>
        <end position="375"/>
    </location>
</feature>
<dbReference type="Proteomes" id="UP000827092">
    <property type="component" value="Unassembled WGS sequence"/>
</dbReference>
<feature type="transmembrane region" description="Helical" evidence="1">
    <location>
        <begin position="40"/>
        <end position="58"/>
    </location>
</feature>
<feature type="transmembrane region" description="Helical" evidence="1">
    <location>
        <begin position="291"/>
        <end position="314"/>
    </location>
</feature>
<feature type="transmembrane region" description="Helical" evidence="1">
    <location>
        <begin position="103"/>
        <end position="122"/>
    </location>
</feature>
<feature type="transmembrane region" description="Helical" evidence="1">
    <location>
        <begin position="326"/>
        <end position="343"/>
    </location>
</feature>
<proteinExistence type="predicted"/>
<keyword evidence="1" id="KW-0472">Membrane</keyword>
<name>A0AAV6TSJ7_9ARAC</name>
<evidence type="ECO:0008006" key="4">
    <source>
        <dbReference type="Google" id="ProtNLM"/>
    </source>
</evidence>
<dbReference type="GO" id="GO:0008028">
    <property type="term" value="F:monocarboxylic acid transmembrane transporter activity"/>
    <property type="evidence" value="ECO:0007669"/>
    <property type="project" value="TreeGrafter"/>
</dbReference>
<dbReference type="Gene3D" id="1.20.1250.20">
    <property type="entry name" value="MFS general substrate transporter like domains"/>
    <property type="match status" value="2"/>
</dbReference>
<keyword evidence="3" id="KW-1185">Reference proteome</keyword>
<evidence type="ECO:0000313" key="3">
    <source>
        <dbReference type="Proteomes" id="UP000827092"/>
    </source>
</evidence>
<protein>
    <recommendedName>
        <fullName evidence="4">Monocarboxylate transporter</fullName>
    </recommendedName>
</protein>
<dbReference type="Pfam" id="PF07690">
    <property type="entry name" value="MFS_1"/>
    <property type="match status" value="2"/>
</dbReference>
<dbReference type="EMBL" id="JAFNEN010001115">
    <property type="protein sequence ID" value="KAG8174919.1"/>
    <property type="molecule type" value="Genomic_DNA"/>
</dbReference>
<keyword evidence="1" id="KW-1133">Transmembrane helix</keyword>
<comment type="caution">
    <text evidence="2">The sequence shown here is derived from an EMBL/GenBank/DDBJ whole genome shotgun (WGS) entry which is preliminary data.</text>
</comment>
<feature type="transmembrane region" description="Helical" evidence="1">
    <location>
        <begin position="414"/>
        <end position="434"/>
    </location>
</feature>
<feature type="transmembrane region" description="Helical" evidence="1">
    <location>
        <begin position="381"/>
        <end position="402"/>
    </location>
</feature>